<dbReference type="SUPFAM" id="SSF53335">
    <property type="entry name" value="S-adenosyl-L-methionine-dependent methyltransferases"/>
    <property type="match status" value="1"/>
</dbReference>
<keyword evidence="8 11" id="KW-0539">Nucleus</keyword>
<feature type="domain" description="DOT1" evidence="13">
    <location>
        <begin position="212"/>
        <end position="543"/>
    </location>
</feature>
<evidence type="ECO:0000256" key="10">
    <source>
        <dbReference type="ARBA" id="ARBA00047770"/>
    </source>
</evidence>
<dbReference type="Gene3D" id="3.40.50.150">
    <property type="entry name" value="Vaccinia Virus protein VP39"/>
    <property type="match status" value="1"/>
</dbReference>
<dbReference type="GO" id="GO:0032259">
    <property type="term" value="P:methylation"/>
    <property type="evidence" value="ECO:0007669"/>
    <property type="project" value="UniProtKB-KW"/>
</dbReference>
<dbReference type="PROSITE" id="PS51569">
    <property type="entry name" value="DOT1"/>
    <property type="match status" value="1"/>
</dbReference>
<dbReference type="STRING" id="1314674.A0A0D7B1I6"/>
<dbReference type="CDD" id="cd02440">
    <property type="entry name" value="AdoMet_MTases"/>
    <property type="match status" value="1"/>
</dbReference>
<evidence type="ECO:0000256" key="12">
    <source>
        <dbReference type="SAM" id="MobiDB-lite"/>
    </source>
</evidence>
<comment type="similarity">
    <text evidence="11">Belongs to the class I-like SAM-binding methyltransferase superfamily. DOT1 family.</text>
</comment>
<evidence type="ECO:0000256" key="8">
    <source>
        <dbReference type="ARBA" id="ARBA00023242"/>
    </source>
</evidence>
<dbReference type="Pfam" id="PF08123">
    <property type="entry name" value="DOT1"/>
    <property type="match status" value="1"/>
</dbReference>
<reference evidence="14 15" key="1">
    <citation type="journal article" date="2015" name="Fungal Genet. Biol.">
        <title>Evolution of novel wood decay mechanisms in Agaricales revealed by the genome sequences of Fistulina hepatica and Cylindrobasidium torrendii.</title>
        <authorList>
            <person name="Floudas D."/>
            <person name="Held B.W."/>
            <person name="Riley R."/>
            <person name="Nagy L.G."/>
            <person name="Koehler G."/>
            <person name="Ransdell A.S."/>
            <person name="Younus H."/>
            <person name="Chow J."/>
            <person name="Chiniquy J."/>
            <person name="Lipzen A."/>
            <person name="Tritt A."/>
            <person name="Sun H."/>
            <person name="Haridas S."/>
            <person name="LaButti K."/>
            <person name="Ohm R.A."/>
            <person name="Kues U."/>
            <person name="Blanchette R.A."/>
            <person name="Grigoriev I.V."/>
            <person name="Minto R.E."/>
            <person name="Hibbett D.S."/>
        </authorList>
    </citation>
    <scope>NUCLEOTIDE SEQUENCE [LARGE SCALE GENOMIC DNA]</scope>
    <source>
        <strain evidence="14 15">FP15055 ss-10</strain>
    </source>
</reference>
<feature type="region of interest" description="Disordered" evidence="12">
    <location>
        <begin position="1"/>
        <end position="124"/>
    </location>
</feature>
<keyword evidence="6 11" id="KW-0949">S-adenosyl-L-methionine</keyword>
<dbReference type="Gene3D" id="1.10.260.170">
    <property type="match status" value="1"/>
</dbReference>
<organism evidence="14 15">
    <name type="scientific">Cylindrobasidium torrendii FP15055 ss-10</name>
    <dbReference type="NCBI Taxonomy" id="1314674"/>
    <lineage>
        <taxon>Eukaryota</taxon>
        <taxon>Fungi</taxon>
        <taxon>Dikarya</taxon>
        <taxon>Basidiomycota</taxon>
        <taxon>Agaricomycotina</taxon>
        <taxon>Agaricomycetes</taxon>
        <taxon>Agaricomycetidae</taxon>
        <taxon>Agaricales</taxon>
        <taxon>Marasmiineae</taxon>
        <taxon>Physalacriaceae</taxon>
        <taxon>Cylindrobasidium</taxon>
    </lineage>
</organism>
<feature type="compositionally biased region" description="Low complexity" evidence="12">
    <location>
        <begin position="26"/>
        <end position="56"/>
    </location>
</feature>
<sequence length="555" mass="62780">MATSTTTITMNRGKQRATNSIDIHASSSSSTGARRGPAAPTATAKSRKPSPTSSTSNAKKRRSPDAQVASSSAKRVKTTKPKDTEGDWRGGDSERSRSPEPVFRGSKKRPALSSSTGPAKRQKPWIGVAFDPENRRIESYDAVWPHLRTYIEYFRNPQDPDDYWFKPSPDESPIVELEFPNNLATEEFILLQPKDEDHYNPIYDLEASVYAIVEHYVPKEHRHLFGNVPRDDRNLCDSDDDTPLRQAVPKTGSTPIHLLRRAIKERNGPLFITAVDEFNQRMRMLKYRPLDPDPFTTPEPNYLITHARTWDDIPKKLLMQILEENYQRCVGPHVPKLKVYTAFSSNVYGEICPPFLYRILQEAGINENSLFMDLGSGVGNLVVQAALQTGCRSYGIEQSDEPAKIAENMVPEFKQRCAMWGIQPGEIEVEHGDMLTSKRVNELMPQADLVLVDNKMFDQALNESLRPKFLDLKEGAIVVSLSPFAPPKNQRMNERNLDVIWSILAVEEKSYRSGDVSWGSGEGSYYVHTVDREGYSEAREKFQAQRGQSRRTRSS</sequence>
<evidence type="ECO:0000313" key="14">
    <source>
        <dbReference type="EMBL" id="KIY64483.1"/>
    </source>
</evidence>
<gene>
    <name evidence="14" type="ORF">CYLTODRAFT_380801</name>
</gene>
<comment type="function">
    <text evidence="11">Histone methyltransferase that specifically trimethylates histone H3 to form H3K79me3. This methylation is required for telomere silencing and for the pachytene checkpoint during the meiotic cell cycle by allowing the recruitment of RAD9 to double strand breaks. Nucleosomes are preferred as substrate compared to free histone.</text>
</comment>
<dbReference type="Proteomes" id="UP000054007">
    <property type="component" value="Unassembled WGS sequence"/>
</dbReference>
<comment type="miscellaneous">
    <text evidence="11">In contrast to other lysine histone methyltransferases, it does not contain a SET domain, suggesting the existence of another mechanism for methylation of lysine residues of histones.</text>
</comment>
<evidence type="ECO:0000313" key="15">
    <source>
        <dbReference type="Proteomes" id="UP000054007"/>
    </source>
</evidence>
<evidence type="ECO:0000256" key="9">
    <source>
        <dbReference type="ARBA" id="ARBA00029821"/>
    </source>
</evidence>
<evidence type="ECO:0000256" key="5">
    <source>
        <dbReference type="ARBA" id="ARBA00022679"/>
    </source>
</evidence>
<dbReference type="GO" id="GO:0000077">
    <property type="term" value="P:DNA damage checkpoint signaling"/>
    <property type="evidence" value="ECO:0007669"/>
    <property type="project" value="TreeGrafter"/>
</dbReference>
<keyword evidence="15" id="KW-1185">Reference proteome</keyword>
<evidence type="ECO:0000256" key="11">
    <source>
        <dbReference type="RuleBase" id="RU271113"/>
    </source>
</evidence>
<dbReference type="InterPro" id="IPR025789">
    <property type="entry name" value="DOT1_dom"/>
</dbReference>
<feature type="compositionally biased region" description="Basic and acidic residues" evidence="12">
    <location>
        <begin position="80"/>
        <end position="98"/>
    </location>
</feature>
<keyword evidence="7 11" id="KW-0156">Chromatin regulator</keyword>
<dbReference type="GO" id="GO:0005634">
    <property type="term" value="C:nucleus"/>
    <property type="evidence" value="ECO:0007669"/>
    <property type="project" value="UniProtKB-SubCell"/>
</dbReference>
<dbReference type="GO" id="GO:0140956">
    <property type="term" value="F:histone H3K79 trimethyltransferase activity"/>
    <property type="evidence" value="ECO:0007669"/>
    <property type="project" value="UniProtKB-EC"/>
</dbReference>
<comment type="catalytic activity">
    <reaction evidence="10 11">
        <text>L-lysyl(79)-[histone H3] + 3 S-adenosyl-L-methionine = N(6),N(6),N(6)-trimethyl-L-lysyl(79)-[histone H3] + 3 S-adenosyl-L-homocysteine + 3 H(+)</text>
        <dbReference type="Rhea" id="RHEA:60328"/>
        <dbReference type="Rhea" id="RHEA-COMP:15549"/>
        <dbReference type="Rhea" id="RHEA-COMP:15552"/>
        <dbReference type="ChEBI" id="CHEBI:15378"/>
        <dbReference type="ChEBI" id="CHEBI:29969"/>
        <dbReference type="ChEBI" id="CHEBI:57856"/>
        <dbReference type="ChEBI" id="CHEBI:59789"/>
        <dbReference type="ChEBI" id="CHEBI:61961"/>
        <dbReference type="EC" id="2.1.1.360"/>
    </reaction>
</comment>
<dbReference type="AlphaFoldDB" id="A0A0D7B1I6"/>
<evidence type="ECO:0000256" key="3">
    <source>
        <dbReference type="ARBA" id="ARBA00020987"/>
    </source>
</evidence>
<dbReference type="FunFam" id="3.40.50.150:FF:000033">
    <property type="entry name" value="Histone-lysine N-methyltransferase, H3 lysine-79 specific"/>
    <property type="match status" value="1"/>
</dbReference>
<protein>
    <recommendedName>
        <fullName evidence="3 11">Histone-lysine N-methyltransferase, H3 lysine-79 specific</fullName>
        <ecNumber evidence="2 11">2.1.1.360</ecNumber>
    </recommendedName>
    <alternativeName>
        <fullName evidence="9 11">Histone H3-K79 methyltransferase</fullName>
    </alternativeName>
</protein>
<name>A0A0D7B1I6_9AGAR</name>
<dbReference type="InterPro" id="IPR030445">
    <property type="entry name" value="H3-K79_meTrfase"/>
</dbReference>
<dbReference type="InterPro" id="IPR029063">
    <property type="entry name" value="SAM-dependent_MTases_sf"/>
</dbReference>
<accession>A0A0D7B1I6</accession>
<proteinExistence type="inferred from homology"/>
<comment type="subcellular location">
    <subcellularLocation>
        <location evidence="1 11">Nucleus</location>
    </subcellularLocation>
</comment>
<dbReference type="EC" id="2.1.1.360" evidence="2 11"/>
<evidence type="ECO:0000256" key="6">
    <source>
        <dbReference type="ARBA" id="ARBA00022691"/>
    </source>
</evidence>
<dbReference type="EMBL" id="KN880633">
    <property type="protein sequence ID" value="KIY64483.1"/>
    <property type="molecule type" value="Genomic_DNA"/>
</dbReference>
<keyword evidence="5 11" id="KW-0808">Transferase</keyword>
<dbReference type="OrthoDB" id="443402at2759"/>
<evidence type="ECO:0000256" key="2">
    <source>
        <dbReference type="ARBA" id="ARBA00012190"/>
    </source>
</evidence>
<dbReference type="PANTHER" id="PTHR21451">
    <property type="entry name" value="HISTONE H3 METHYLTRANSFERASE"/>
    <property type="match status" value="1"/>
</dbReference>
<feature type="compositionally biased region" description="Polar residues" evidence="12">
    <location>
        <begin position="1"/>
        <end position="21"/>
    </location>
</feature>
<evidence type="ECO:0000256" key="4">
    <source>
        <dbReference type="ARBA" id="ARBA00022603"/>
    </source>
</evidence>
<dbReference type="PANTHER" id="PTHR21451:SF0">
    <property type="entry name" value="HISTONE-LYSINE N-METHYLTRANSFERASE, H3 LYSINE-79 SPECIFIC"/>
    <property type="match status" value="1"/>
</dbReference>
<keyword evidence="4 11" id="KW-0489">Methyltransferase</keyword>
<dbReference type="GO" id="GO:0006281">
    <property type="term" value="P:DNA repair"/>
    <property type="evidence" value="ECO:0007669"/>
    <property type="project" value="TreeGrafter"/>
</dbReference>
<evidence type="ECO:0000259" key="13">
    <source>
        <dbReference type="PROSITE" id="PS51569"/>
    </source>
</evidence>
<comment type="activity regulation">
    <text evidence="11">Ubiquitination of histone H2B to form H2BK123ub1 is required for efficient DOT1 methyltransferase activity on histone H3.</text>
</comment>
<evidence type="ECO:0000256" key="1">
    <source>
        <dbReference type="ARBA" id="ARBA00004123"/>
    </source>
</evidence>
<evidence type="ECO:0000256" key="7">
    <source>
        <dbReference type="ARBA" id="ARBA00022853"/>
    </source>
</evidence>